<reference evidence="1 2" key="1">
    <citation type="submission" date="2016-06" db="EMBL/GenBank/DDBJ databases">
        <authorList>
            <person name="Kjaerup R.B."/>
            <person name="Dalgaard T.S."/>
            <person name="Juul-Madsen H.R."/>
        </authorList>
    </citation>
    <scope>NUCLEOTIDE SEQUENCE [LARGE SCALE GENOMIC DNA]</scope>
    <source>
        <strain evidence="1 2">DSM 16361</strain>
    </source>
</reference>
<name>A0A238CZG2_THIDL</name>
<accession>A0A238CZG2</accession>
<dbReference type="RefSeq" id="WP_094158952.1">
    <property type="nucleotide sequence ID" value="NZ_LT592170.1"/>
</dbReference>
<dbReference type="AlphaFoldDB" id="A0A238CZG2"/>
<gene>
    <name evidence="1" type="ORF">THIARS_40001</name>
</gene>
<dbReference type="Proteomes" id="UP000214566">
    <property type="component" value="Unassembled WGS sequence"/>
</dbReference>
<sequence length="370" mass="41174">MSALAIYAQPVHEVALYHSPKRPGFVALCYSTGSGRTLAREAFQRLRHDWPPTDLTPRETETLQAKLNAQKGQAFKQVPLRLTALPEAMRDPWAYIDLLPGDSPETTSIWLSQAEFSQPNRQKINLAHIAACWVDIDLRHENSPPHLRRLSPDAALKLTLARCKGEGVPQPSAVYWTGRGLAVKWYLTKALPKAAYPRWAAVQSALVKLFESLGADASAQDASRILRLVGTWNPKAAETCRPLFVDEFFGEVVKLSFDDLADAVLPIARAELAALKARRLHNAPGKQRLLCLHGGREERGRASNLEVFNPVRLAWLQLDDYRKLASLRPVAQRPEGWTNTLVWLATSALVIEPPRVSWRLVGLSHAGMAC</sequence>
<keyword evidence="2" id="KW-1185">Reference proteome</keyword>
<protein>
    <submittedName>
        <fullName evidence="1">Uncharacterized protein</fullName>
    </submittedName>
</protein>
<dbReference type="EMBL" id="FLMQ01000034">
    <property type="protein sequence ID" value="SBP86380.1"/>
    <property type="molecule type" value="Genomic_DNA"/>
</dbReference>
<dbReference type="OrthoDB" id="6008408at2"/>
<organism evidence="1 2">
    <name type="scientific">Thiomonas delicata</name>
    <name type="common">Thiomonas cuprina</name>
    <dbReference type="NCBI Taxonomy" id="364030"/>
    <lineage>
        <taxon>Bacteria</taxon>
        <taxon>Pseudomonadati</taxon>
        <taxon>Pseudomonadota</taxon>
        <taxon>Betaproteobacteria</taxon>
        <taxon>Burkholderiales</taxon>
        <taxon>Thiomonas</taxon>
    </lineage>
</organism>
<evidence type="ECO:0000313" key="2">
    <source>
        <dbReference type="Proteomes" id="UP000214566"/>
    </source>
</evidence>
<proteinExistence type="predicted"/>
<evidence type="ECO:0000313" key="1">
    <source>
        <dbReference type="EMBL" id="SBP86380.1"/>
    </source>
</evidence>